<feature type="transmembrane region" description="Helical" evidence="2">
    <location>
        <begin position="82"/>
        <end position="103"/>
    </location>
</feature>
<dbReference type="Proteomes" id="UP000029074">
    <property type="component" value="Unassembled WGS sequence"/>
</dbReference>
<evidence type="ECO:0000313" key="5">
    <source>
        <dbReference type="Proteomes" id="UP000003656"/>
    </source>
</evidence>
<protein>
    <submittedName>
        <fullName evidence="4">Membrane protein</fullName>
    </submittedName>
</protein>
<reference evidence="3 5" key="1">
    <citation type="submission" date="2009-11" db="EMBL/GenBank/DDBJ databases">
        <authorList>
            <person name="Weinstock G."/>
            <person name="Sodergren E."/>
            <person name="Clifton S."/>
            <person name="Fulton L."/>
            <person name="Fulton B."/>
            <person name="Courtney L."/>
            <person name="Fronick C."/>
            <person name="Harrison M."/>
            <person name="Strong C."/>
            <person name="Farmer C."/>
            <person name="Delahaunty K."/>
            <person name="Markovic C."/>
            <person name="Hall O."/>
            <person name="Minx P."/>
            <person name="Tomlinson C."/>
            <person name="Mitreva M."/>
            <person name="Nelson J."/>
            <person name="Hou S."/>
            <person name="Wollam A."/>
            <person name="Pepin K.H."/>
            <person name="Johnson M."/>
            <person name="Bhonagiri V."/>
            <person name="Nash W.E."/>
            <person name="Warren W."/>
            <person name="Chinwalla A."/>
            <person name="Mardis E.R."/>
            <person name="Wilson R.K."/>
        </authorList>
    </citation>
    <scope>NUCLEOTIDE SEQUENCE [LARGE SCALE GENOMIC DNA]</scope>
    <source>
        <strain evidence="3 5">DSM 20093</strain>
    </source>
</reference>
<keyword evidence="2" id="KW-0812">Transmembrane</keyword>
<dbReference type="STRING" id="561180.BIFGAL_03686"/>
<evidence type="ECO:0000313" key="3">
    <source>
        <dbReference type="EMBL" id="EFA22659.1"/>
    </source>
</evidence>
<sequence length="182" mass="19834">MRAHRIAWWVYVLTVAIGLVGGILVKIIDEKFALGVLGAPWFISAIMVLLGFVVVALAWQVQRYAKADARKRVELKTITPERAVNTLILAKALALAGSILLGWYCGQLIMCIGHAEAAYYKTAMIQCGLAAGASFIDMILGIISERFCQLPPNEGPEHPKMRQRARASQTRLQAGQGKPCSA</sequence>
<feature type="transmembrane region" description="Helical" evidence="2">
    <location>
        <begin position="7"/>
        <end position="28"/>
    </location>
</feature>
<gene>
    <name evidence="4" type="ORF">BGLCM_0290</name>
    <name evidence="3" type="ORF">BIFGAL_03686</name>
</gene>
<dbReference type="eggNOG" id="ENOG5033CMQ">
    <property type="taxonomic scope" value="Bacteria"/>
</dbReference>
<evidence type="ECO:0000313" key="4">
    <source>
        <dbReference type="EMBL" id="KFI59622.1"/>
    </source>
</evidence>
<dbReference type="InterPro" id="IPR021517">
    <property type="entry name" value="DUF3180"/>
</dbReference>
<name>D1NV08_9BIFI</name>
<feature type="region of interest" description="Disordered" evidence="1">
    <location>
        <begin position="153"/>
        <end position="182"/>
    </location>
</feature>
<organism evidence="3 5">
    <name type="scientific">Bifidobacterium gallicum DSM 20093 = LMG 11596</name>
    <dbReference type="NCBI Taxonomy" id="561180"/>
    <lineage>
        <taxon>Bacteria</taxon>
        <taxon>Bacillati</taxon>
        <taxon>Actinomycetota</taxon>
        <taxon>Actinomycetes</taxon>
        <taxon>Bifidobacteriales</taxon>
        <taxon>Bifidobacteriaceae</taxon>
        <taxon>Bifidobacterium</taxon>
    </lineage>
</organism>
<keyword evidence="2" id="KW-1133">Transmembrane helix</keyword>
<reference evidence="4 6" key="2">
    <citation type="submission" date="2014-03" db="EMBL/GenBank/DDBJ databases">
        <title>Genomics of Bifidobacteria.</title>
        <authorList>
            <person name="Ventura M."/>
            <person name="Milani C."/>
            <person name="Lugli G.A."/>
        </authorList>
    </citation>
    <scope>NUCLEOTIDE SEQUENCE [LARGE SCALE GENOMIC DNA]</scope>
    <source>
        <strain evidence="4 6">LMG 11596</strain>
    </source>
</reference>
<feature type="transmembrane region" description="Helical" evidence="2">
    <location>
        <begin position="40"/>
        <end position="61"/>
    </location>
</feature>
<dbReference type="RefSeq" id="WP_006295139.1">
    <property type="nucleotide sequence ID" value="NZ_ABXB03000003.1"/>
</dbReference>
<keyword evidence="2" id="KW-0472">Membrane</keyword>
<keyword evidence="6" id="KW-1185">Reference proteome</keyword>
<dbReference type="Pfam" id="PF11377">
    <property type="entry name" value="DUF3180"/>
    <property type="match status" value="1"/>
</dbReference>
<comment type="caution">
    <text evidence="3">The sequence shown here is derived from an EMBL/GenBank/DDBJ whole genome shotgun (WGS) entry which is preliminary data.</text>
</comment>
<dbReference type="Proteomes" id="UP000003656">
    <property type="component" value="Unassembled WGS sequence"/>
</dbReference>
<accession>D1NV08</accession>
<dbReference type="EMBL" id="ABXB03000003">
    <property type="protein sequence ID" value="EFA22659.1"/>
    <property type="molecule type" value="Genomic_DNA"/>
</dbReference>
<proteinExistence type="predicted"/>
<evidence type="ECO:0000313" key="6">
    <source>
        <dbReference type="Proteomes" id="UP000029074"/>
    </source>
</evidence>
<dbReference type="OrthoDB" id="3242755at2"/>
<evidence type="ECO:0000256" key="2">
    <source>
        <dbReference type="SAM" id="Phobius"/>
    </source>
</evidence>
<evidence type="ECO:0000256" key="1">
    <source>
        <dbReference type="SAM" id="MobiDB-lite"/>
    </source>
</evidence>
<dbReference type="EMBL" id="JGYW01000002">
    <property type="protein sequence ID" value="KFI59622.1"/>
    <property type="molecule type" value="Genomic_DNA"/>
</dbReference>
<dbReference type="AlphaFoldDB" id="D1NV08"/>